<comment type="caution">
    <text evidence="1">The sequence shown here is derived from an EMBL/GenBank/DDBJ whole genome shotgun (WGS) entry which is preliminary data.</text>
</comment>
<dbReference type="EMBL" id="JRPJ02000030">
    <property type="protein sequence ID" value="TLE09433.1"/>
    <property type="molecule type" value="Genomic_DNA"/>
</dbReference>
<evidence type="ECO:0008006" key="3">
    <source>
        <dbReference type="Google" id="ProtNLM"/>
    </source>
</evidence>
<reference evidence="1 2" key="1">
    <citation type="journal article" date="2014" name="Genome Announc.">
        <title>Draft genome sequences of eight enterohepatic helicobacter species isolated from both laboratory and wild rodents.</title>
        <authorList>
            <person name="Sheh A."/>
            <person name="Shen Z."/>
            <person name="Fox J.G."/>
        </authorList>
    </citation>
    <scope>NUCLEOTIDE SEQUENCE [LARGE SCALE GENOMIC DNA]</scope>
    <source>
        <strain evidence="1 2">ATCC 49320</strain>
    </source>
</reference>
<gene>
    <name evidence="1" type="ORF">LS79_007960</name>
</gene>
<proteinExistence type="predicted"/>
<accession>A0A4U8U6H4</accession>
<dbReference type="AlphaFoldDB" id="A0A4U8U6H4"/>
<evidence type="ECO:0000313" key="1">
    <source>
        <dbReference type="EMBL" id="TLE09433.1"/>
    </source>
</evidence>
<sequence length="258" mass="30271">MKSVTQEQPEEHNSLISLYACKKAVLQEIKDIAQKEGVVNDIVLNLPAITQNFLDSKIKIMIVGQESNGWNFFLKQLQVDTDENFRNAIIAAMKKTEDFQSKTKWDKAQFWRFATSIYNELNGKIDKKDSIKSYFFWTNLRKICYDNKPKKSLPQALQTQIDNELNILLLQEIKIINPNIVLFLSGPDYDTYIKQQLKGARFSKVGMFKEREMAYITHEDLQNIIMLRIYHPRYFSLKIKKANPEYFKTIIETIRNAI</sequence>
<dbReference type="Proteomes" id="UP000029857">
    <property type="component" value="Unassembled WGS sequence"/>
</dbReference>
<name>A0A4U8U6H4_9HELI</name>
<dbReference type="RefSeq" id="WP_034562578.1">
    <property type="nucleotide sequence ID" value="NZ_CAMCCI010000013.1"/>
</dbReference>
<organism evidence="1 2">
    <name type="scientific">Helicobacter bilis</name>
    <dbReference type="NCBI Taxonomy" id="37372"/>
    <lineage>
        <taxon>Bacteria</taxon>
        <taxon>Pseudomonadati</taxon>
        <taxon>Campylobacterota</taxon>
        <taxon>Epsilonproteobacteria</taxon>
        <taxon>Campylobacterales</taxon>
        <taxon>Helicobacteraceae</taxon>
        <taxon>Helicobacter</taxon>
    </lineage>
</organism>
<evidence type="ECO:0000313" key="2">
    <source>
        <dbReference type="Proteomes" id="UP000029857"/>
    </source>
</evidence>
<protein>
    <recommendedName>
        <fullName evidence="3">Uracil-DNA glycosylase-like domain-containing protein</fullName>
    </recommendedName>
</protein>